<keyword evidence="3" id="KW-0175">Coiled coil</keyword>
<dbReference type="PANTHER" id="PTHR34236">
    <property type="entry name" value="DIMETHYL SULFOXIDE REDUCTASE TRANSCRIPTIONAL ACTIVATOR"/>
    <property type="match status" value="1"/>
</dbReference>
<name>A0ABD5ZEG2_9EURY</name>
<dbReference type="Gene3D" id="3.30.450.40">
    <property type="match status" value="2"/>
</dbReference>
<protein>
    <submittedName>
        <fullName evidence="5">Bacterio-opsin activator domain-containing protein</fullName>
    </submittedName>
</protein>
<reference evidence="5 6" key="1">
    <citation type="journal article" date="2019" name="Int. J. Syst. Evol. Microbiol.">
        <title>The Global Catalogue of Microorganisms (GCM) 10K type strain sequencing project: providing services to taxonomists for standard genome sequencing and annotation.</title>
        <authorList>
            <consortium name="The Broad Institute Genomics Platform"/>
            <consortium name="The Broad Institute Genome Sequencing Center for Infectious Disease"/>
            <person name="Wu L."/>
            <person name="Ma J."/>
        </authorList>
    </citation>
    <scope>NUCLEOTIDE SEQUENCE [LARGE SCALE GENOMIC DNA]</scope>
    <source>
        <strain evidence="5 6">DSM 29988</strain>
    </source>
</reference>
<keyword evidence="1" id="KW-0805">Transcription regulation</keyword>
<dbReference type="Proteomes" id="UP001596481">
    <property type="component" value="Unassembled WGS sequence"/>
</dbReference>
<proteinExistence type="predicted"/>
<accession>A0ABD5ZEG2</accession>
<dbReference type="InterPro" id="IPR000700">
    <property type="entry name" value="PAS-assoc_C"/>
</dbReference>
<organism evidence="5 6">
    <name type="scientific">Haloferax namakaokahaiae</name>
    <dbReference type="NCBI Taxonomy" id="1748331"/>
    <lineage>
        <taxon>Archaea</taxon>
        <taxon>Methanobacteriati</taxon>
        <taxon>Methanobacteriota</taxon>
        <taxon>Stenosarchaea group</taxon>
        <taxon>Halobacteria</taxon>
        <taxon>Halobacteriales</taxon>
        <taxon>Haloferacaceae</taxon>
        <taxon>Haloferax</taxon>
    </lineage>
</organism>
<sequence>MSSSAPPAAGVIEAFDTLAPPGTPWTTSEVAAAFDCTARELHVTLDTLVETGRLHTKAIDADDHVWWRPVGATTRFEERDVADVADDPSRGEVRSLGRPDSEMARRIDEFEWSNTSLGPMDQWSRELHVSVDIMLGASEAIGIYWGEDLTLLYNDAWRELIGEKHPTALGRPARETFPEIWETIGPTLEGVLNGSGAVFEREQRLPLERDGQLRDAWFDYSFNPIPLAGGSVGGIFNIAVEVTKRERLEQNLQDEKERFDVAVTNSPLTVWQMDSDYRYTWIKHPHSEFEESVVLGKRDEDLLPQASAERVMKPKRRAVETGETVREEVTYVLQTGEEVSYDLTVAPLRDDSGEISGVTCAAFDITERKAAEAALERQAELNAFRVELSDQLRQLADPIEVQTTAARVLGEYIGADHAHHGEVYADENTCRVYSDYHTDQVPSLVGEYDMRDYGEFLLDAYVRGDSVVIEDITTAPGIRDEDRAAYQDVGVSAYLGVPLVKEGRLVAFFVAAQSVPRTWTDSEAEMVAVTAERTWAAVERAHAEVALKESYELLQRFNTATRELIGADTTTISESAAELTQHVLDVEYAALWCYNQDIGEIEACASHVADGFEARTVTLPDELPEHVWQTFIDKELRIQTGLDVPLDGPSGSSLKALVLAPVGRHGVICIGSTRQTVVDEWVGDERMADFARTVAATIESAWDRAEGERELAENNAELTNLDRLNALIRGIDQILVNAETTDAIYEAVCERLAASDLYEFAWIGEYDAHSKSVMPREWAGIDSSYFDAIQFGSDDPRRSDPITAAASTGELQVVADIATDSRSVNWRELTLKRGARSCISIPLVYDNSLYGVLTVYLGQPYQDERNRDVLAELGQTVAHAVSAVESRETRGSANVVELTLRSRKADTPFCRLSRELDCTFDIEGAVPNADGDVTVFFTATGVDSSTLLAAGEQLHSLDGLRCLVEREGGALFHVRLSAPPLISQFVASTVTMQMLSIDAGEVTAVVDILQTEDVRTVVEGFQRVVPDLEVRSRRTHTRPLRTADTYRSSVEGTLTPRQREILELSYRSGFFESPRVRTGKDLSDALDISQSTFTYHLRGAERRLCEFVFDPS</sequence>
<evidence type="ECO:0000256" key="1">
    <source>
        <dbReference type="ARBA" id="ARBA00023015"/>
    </source>
</evidence>
<evidence type="ECO:0000256" key="2">
    <source>
        <dbReference type="ARBA" id="ARBA00023163"/>
    </source>
</evidence>
<dbReference type="PANTHER" id="PTHR34236:SF1">
    <property type="entry name" value="DIMETHYL SULFOXIDE REDUCTASE TRANSCRIPTIONAL ACTIVATOR"/>
    <property type="match status" value="1"/>
</dbReference>
<dbReference type="NCBIfam" id="TIGR00229">
    <property type="entry name" value="sensory_box"/>
    <property type="match status" value="1"/>
</dbReference>
<dbReference type="Pfam" id="PF13185">
    <property type="entry name" value="GAF_2"/>
    <property type="match status" value="1"/>
</dbReference>
<comment type="caution">
    <text evidence="5">The sequence shown here is derived from an EMBL/GenBank/DDBJ whole genome shotgun (WGS) entry which is preliminary data.</text>
</comment>
<dbReference type="Pfam" id="PF15915">
    <property type="entry name" value="BAT"/>
    <property type="match status" value="1"/>
</dbReference>
<dbReference type="AlphaFoldDB" id="A0ABD5ZEG2"/>
<dbReference type="InterPro" id="IPR035965">
    <property type="entry name" value="PAS-like_dom_sf"/>
</dbReference>
<dbReference type="InterPro" id="IPR000014">
    <property type="entry name" value="PAS"/>
</dbReference>
<keyword evidence="6" id="KW-1185">Reference proteome</keyword>
<gene>
    <name evidence="5" type="ORF">ACFQJC_09135</name>
</gene>
<dbReference type="InterPro" id="IPR003018">
    <property type="entry name" value="GAF"/>
</dbReference>
<dbReference type="InterPro" id="IPR029016">
    <property type="entry name" value="GAF-like_dom_sf"/>
</dbReference>
<dbReference type="Pfam" id="PF04967">
    <property type="entry name" value="HTH_10"/>
    <property type="match status" value="1"/>
</dbReference>
<dbReference type="InterPro" id="IPR013656">
    <property type="entry name" value="PAS_4"/>
</dbReference>
<dbReference type="Pfam" id="PF01590">
    <property type="entry name" value="GAF"/>
    <property type="match status" value="1"/>
</dbReference>
<evidence type="ECO:0000259" key="4">
    <source>
        <dbReference type="PROSITE" id="PS50113"/>
    </source>
</evidence>
<evidence type="ECO:0000313" key="6">
    <source>
        <dbReference type="Proteomes" id="UP001596481"/>
    </source>
</evidence>
<evidence type="ECO:0000313" key="5">
    <source>
        <dbReference type="EMBL" id="MFC7203677.1"/>
    </source>
</evidence>
<dbReference type="EMBL" id="JBHTAA010000005">
    <property type="protein sequence ID" value="MFC7203677.1"/>
    <property type="molecule type" value="Genomic_DNA"/>
</dbReference>
<dbReference type="SMART" id="SM00065">
    <property type="entry name" value="GAF"/>
    <property type="match status" value="2"/>
</dbReference>
<dbReference type="InterPro" id="IPR031803">
    <property type="entry name" value="BAT_GAF/HTH-assoc"/>
</dbReference>
<dbReference type="Gene3D" id="3.30.450.20">
    <property type="entry name" value="PAS domain"/>
    <property type="match status" value="2"/>
</dbReference>
<dbReference type="SUPFAM" id="SSF55781">
    <property type="entry name" value="GAF domain-like"/>
    <property type="match status" value="2"/>
</dbReference>
<dbReference type="RefSeq" id="WP_390223014.1">
    <property type="nucleotide sequence ID" value="NZ_JBHTAA010000005.1"/>
</dbReference>
<feature type="domain" description="PAC" evidence="4">
    <location>
        <begin position="199"/>
        <end position="254"/>
    </location>
</feature>
<dbReference type="InterPro" id="IPR007050">
    <property type="entry name" value="HTH_bacterioopsin"/>
</dbReference>
<keyword evidence="2" id="KW-0804">Transcription</keyword>
<feature type="domain" description="PAC" evidence="4">
    <location>
        <begin position="325"/>
        <end position="377"/>
    </location>
</feature>
<dbReference type="SUPFAM" id="SSF55785">
    <property type="entry name" value="PYP-like sensor domain (PAS domain)"/>
    <property type="match status" value="2"/>
</dbReference>
<evidence type="ECO:0000256" key="3">
    <source>
        <dbReference type="SAM" id="Coils"/>
    </source>
</evidence>
<feature type="coiled-coil region" evidence="3">
    <location>
        <begin position="238"/>
        <end position="265"/>
    </location>
</feature>
<dbReference type="Pfam" id="PF08448">
    <property type="entry name" value="PAS_4"/>
    <property type="match status" value="1"/>
</dbReference>
<dbReference type="PROSITE" id="PS50113">
    <property type="entry name" value="PAC"/>
    <property type="match status" value="2"/>
</dbReference>